<proteinExistence type="predicted"/>
<dbReference type="EMBL" id="AP019736">
    <property type="protein sequence ID" value="BBL05859.1"/>
    <property type="molecule type" value="Genomic_DNA"/>
</dbReference>
<dbReference type="InterPro" id="IPR007345">
    <property type="entry name" value="Polysacch_pyruvyl_Trfase"/>
</dbReference>
<evidence type="ECO:0000259" key="1">
    <source>
        <dbReference type="Pfam" id="PF04230"/>
    </source>
</evidence>
<dbReference type="Proteomes" id="UP000319374">
    <property type="component" value="Chromosome"/>
</dbReference>
<feature type="domain" description="Polysaccharide pyruvyl transferase" evidence="1">
    <location>
        <begin position="14"/>
        <end position="313"/>
    </location>
</feature>
<name>A0A4Y1WZZ9_9BACT</name>
<gene>
    <name evidence="2" type="ORF">A5CPEGH6_04970</name>
</gene>
<keyword evidence="3" id="KW-1185">Reference proteome</keyword>
<dbReference type="OrthoDB" id="9799278at2"/>
<accession>A0A4Y1WZZ9</accession>
<organism evidence="2 3">
    <name type="scientific">Alistipes dispar</name>
    <dbReference type="NCBI Taxonomy" id="2585119"/>
    <lineage>
        <taxon>Bacteria</taxon>
        <taxon>Pseudomonadati</taxon>
        <taxon>Bacteroidota</taxon>
        <taxon>Bacteroidia</taxon>
        <taxon>Bacteroidales</taxon>
        <taxon>Rikenellaceae</taxon>
        <taxon>Alistipes</taxon>
    </lineage>
</organism>
<dbReference type="AlphaFoldDB" id="A0A4Y1WZZ9"/>
<dbReference type="GeneID" id="98672470"/>
<reference evidence="3" key="1">
    <citation type="submission" date="2019-06" db="EMBL/GenBank/DDBJ databases">
        <title>Alistipes onderdonkii subsp. vulgaris subsp. nov., Alistipes dispar sp. nov. and Alistipes communis sp. nov., isolated from human faeces, and creation of Alistipes onderdonkii subsp. onderdonkii subsp. nov.</title>
        <authorList>
            <person name="Sakamoto M."/>
            <person name="Ikeyama N."/>
            <person name="Ogata Y."/>
            <person name="Suda W."/>
            <person name="Iino T."/>
            <person name="Hattori M."/>
            <person name="Ohkuma M."/>
        </authorList>
    </citation>
    <scope>NUCLEOTIDE SEQUENCE [LARGE SCALE GENOMIC DNA]</scope>
    <source>
        <strain evidence="3">5CPEGH6</strain>
    </source>
</reference>
<evidence type="ECO:0000313" key="2">
    <source>
        <dbReference type="EMBL" id="BBL05859.1"/>
    </source>
</evidence>
<sequence length="376" mass="42933">MNIGIVTFWSSEDNYGEVLQAVALYKYLESRGHRCFIVKYSEERNSSFVSRLFTLIGLMGNPAKLVARIRRSCRQPDPLLNRRSDPSHAQQTRRFSEFRDRWLRFSKEYSHSELKHDPPAAEAFVCGSDQIWGGLDTVMYLSFVPACCKKIAFAPSFGGLNPNFYVRCKIRKYIESFDFVSCRENSGVELCRALGRDDACLFPDPTMMHRADFYDAVVSQAPVAPKCGGKPYIFAYLLGNRMDFDVQEVYVFARRKGLNVVLVTGQNGAFADMESCPATVEEWLDGIANAEYVVTNSFHGTMFSLIYHRKFLTLPLVGIHSRMNVRITELLDKSGLSERIYRDSFDIIEDDIDFSTFDRMQSECIGRVNDALKDIL</sequence>
<evidence type="ECO:0000313" key="3">
    <source>
        <dbReference type="Proteomes" id="UP000319374"/>
    </source>
</evidence>
<dbReference type="RefSeq" id="WP_141427728.1">
    <property type="nucleotide sequence ID" value="NZ_AP019736.1"/>
</dbReference>
<dbReference type="KEGG" id="ada:A5CPEGH6_04970"/>
<protein>
    <recommendedName>
        <fullName evidence="1">Polysaccharide pyruvyl transferase domain-containing protein</fullName>
    </recommendedName>
</protein>
<dbReference type="Pfam" id="PF04230">
    <property type="entry name" value="PS_pyruv_trans"/>
    <property type="match status" value="1"/>
</dbReference>